<dbReference type="Proteomes" id="UP000681967">
    <property type="component" value="Unassembled WGS sequence"/>
</dbReference>
<evidence type="ECO:0000256" key="11">
    <source>
        <dbReference type="PROSITE-ProRule" id="PRU10141"/>
    </source>
</evidence>
<dbReference type="PRINTS" id="PR00109">
    <property type="entry name" value="TYRKINASE"/>
</dbReference>
<comment type="catalytic activity">
    <reaction evidence="8 12">
        <text>L-tyrosyl-[protein] + ATP = O-phospho-L-tyrosyl-[protein] + ADP + H(+)</text>
        <dbReference type="Rhea" id="RHEA:10596"/>
        <dbReference type="Rhea" id="RHEA-COMP:10136"/>
        <dbReference type="Rhea" id="RHEA-COMP:20101"/>
        <dbReference type="ChEBI" id="CHEBI:15378"/>
        <dbReference type="ChEBI" id="CHEBI:30616"/>
        <dbReference type="ChEBI" id="CHEBI:46858"/>
        <dbReference type="ChEBI" id="CHEBI:61978"/>
        <dbReference type="ChEBI" id="CHEBI:456216"/>
        <dbReference type="EC" id="2.7.10.2"/>
    </reaction>
</comment>
<dbReference type="InterPro" id="IPR001245">
    <property type="entry name" value="Ser-Thr/Tyr_kinase_cat_dom"/>
</dbReference>
<dbReference type="SMART" id="SM00252">
    <property type="entry name" value="SH2"/>
    <property type="match status" value="1"/>
</dbReference>
<evidence type="ECO:0000256" key="2">
    <source>
        <dbReference type="ARBA" id="ARBA00022553"/>
    </source>
</evidence>
<evidence type="ECO:0000256" key="3">
    <source>
        <dbReference type="ARBA" id="ARBA00022679"/>
    </source>
</evidence>
<dbReference type="InterPro" id="IPR011009">
    <property type="entry name" value="Kinase-like_dom_sf"/>
</dbReference>
<dbReference type="SMART" id="SM00326">
    <property type="entry name" value="SH3"/>
    <property type="match status" value="1"/>
</dbReference>
<organism evidence="18 21">
    <name type="scientific">Rotaria magnacalcarata</name>
    <dbReference type="NCBI Taxonomy" id="392030"/>
    <lineage>
        <taxon>Eukaryota</taxon>
        <taxon>Metazoa</taxon>
        <taxon>Spiralia</taxon>
        <taxon>Gnathifera</taxon>
        <taxon>Rotifera</taxon>
        <taxon>Eurotatoria</taxon>
        <taxon>Bdelloidea</taxon>
        <taxon>Philodinida</taxon>
        <taxon>Philodinidae</taxon>
        <taxon>Rotaria</taxon>
    </lineage>
</organism>
<dbReference type="EMBL" id="CAJOBJ010001556">
    <property type="protein sequence ID" value="CAF3885003.1"/>
    <property type="molecule type" value="Genomic_DNA"/>
</dbReference>
<evidence type="ECO:0000259" key="14">
    <source>
        <dbReference type="PROSITE" id="PS50001"/>
    </source>
</evidence>
<dbReference type="EMBL" id="CAJOBH010002389">
    <property type="protein sequence ID" value="CAF3903886.1"/>
    <property type="molecule type" value="Genomic_DNA"/>
</dbReference>
<dbReference type="Pfam" id="PF00017">
    <property type="entry name" value="SH2"/>
    <property type="match status" value="1"/>
</dbReference>
<keyword evidence="4 11" id="KW-0547">Nucleotide-binding</keyword>
<comment type="caution">
    <text evidence="18">The sequence shown here is derived from an EMBL/GenBank/DDBJ whole genome shotgun (WGS) entry which is preliminary data.</text>
</comment>
<gene>
    <name evidence="20" type="ORF">BYL167_LOCUS8616</name>
    <name evidence="17" type="ORF">CJN711_LOCUS38099</name>
    <name evidence="19" type="ORF">GIL414_LOCUS5741</name>
    <name evidence="18" type="ORF">KQP761_LOCUS33762</name>
</gene>
<feature type="compositionally biased region" description="Basic residues" evidence="13">
    <location>
        <begin position="1"/>
        <end position="10"/>
    </location>
</feature>
<feature type="binding site" evidence="11">
    <location>
        <position position="312"/>
    </location>
    <ligand>
        <name>ATP</name>
        <dbReference type="ChEBI" id="CHEBI:30616"/>
    </ligand>
</feature>
<keyword evidence="7 12" id="KW-0829">Tyrosine-protein kinase</keyword>
<dbReference type="EMBL" id="CAJNOV010018592">
    <property type="protein sequence ID" value="CAF1622066.1"/>
    <property type="molecule type" value="Genomic_DNA"/>
</dbReference>
<proteinExistence type="inferred from homology"/>
<accession>A0A816G361</accession>
<evidence type="ECO:0000256" key="7">
    <source>
        <dbReference type="ARBA" id="ARBA00023137"/>
    </source>
</evidence>
<keyword evidence="2" id="KW-0597">Phosphoprotein</keyword>
<dbReference type="PROSITE" id="PS00107">
    <property type="entry name" value="PROTEIN_KINASE_ATP"/>
    <property type="match status" value="1"/>
</dbReference>
<dbReference type="EC" id="2.7.10.2" evidence="12"/>
<dbReference type="Gene3D" id="1.10.510.10">
    <property type="entry name" value="Transferase(Phosphotransferase) domain 1"/>
    <property type="match status" value="1"/>
</dbReference>
<evidence type="ECO:0000259" key="15">
    <source>
        <dbReference type="PROSITE" id="PS50002"/>
    </source>
</evidence>
<dbReference type="CDD" id="cd11845">
    <property type="entry name" value="SH3_Src_like"/>
    <property type="match status" value="1"/>
</dbReference>
<evidence type="ECO:0000313" key="17">
    <source>
        <dbReference type="EMBL" id="CAF1622066.1"/>
    </source>
</evidence>
<dbReference type="PROSITE" id="PS50011">
    <property type="entry name" value="PROTEIN_KINASE_DOM"/>
    <property type="match status" value="1"/>
</dbReference>
<feature type="domain" description="Protein kinase" evidence="16">
    <location>
        <begin position="285"/>
        <end position="542"/>
    </location>
</feature>
<evidence type="ECO:0000256" key="13">
    <source>
        <dbReference type="SAM" id="MobiDB-lite"/>
    </source>
</evidence>
<dbReference type="Pfam" id="PF07714">
    <property type="entry name" value="PK_Tyr_Ser-Thr"/>
    <property type="match status" value="1"/>
</dbReference>
<dbReference type="InterPro" id="IPR036028">
    <property type="entry name" value="SH3-like_dom_sf"/>
</dbReference>
<reference evidence="18" key="1">
    <citation type="submission" date="2021-02" db="EMBL/GenBank/DDBJ databases">
        <authorList>
            <person name="Nowell W R."/>
        </authorList>
    </citation>
    <scope>NUCLEOTIDE SEQUENCE</scope>
</reference>
<keyword evidence="9" id="KW-0727">SH2 domain</keyword>
<dbReference type="PROSITE" id="PS50002">
    <property type="entry name" value="SH3"/>
    <property type="match status" value="1"/>
</dbReference>
<evidence type="ECO:0000256" key="12">
    <source>
        <dbReference type="RuleBase" id="RU362096"/>
    </source>
</evidence>
<keyword evidence="6 11" id="KW-0067">ATP-binding</keyword>
<sequence>MGNRHGGSRLKARDNKYKYPHNNYSNGVTIKGANGNNSEQPYSAQANGYNQHPNYLYGQSYGQQHLGHLMDNLQMQNTTHPIQYQQKNKAMNGNNYLNKAIYVANYDFNGNAQTGELSFVKGDQLKILDRTTFNDWWQAKNLRTKREGFVPANYISAINDLTAYEWYFTETNRRDAERFLEQPHNGKGTFLIRPSDSNQGQESLSVLDLNKDKHFHVKHYRIRRTNQGMYYISSKSVFSTLQDLVDHYQTNADGLCCLLTRPCRKIEPTVPADRGGLLELDRSQLKRIGLIGKGNYGEVYKGNYGQRDVAIKCMKTDGKNRLCNVDKFLDEAKIMKDLIHKNIVCLYGVCTREEPIFIVTEYLTNGCLLNYLRDGQGKDLKFKTILDFAAQIANGMAFLEKKRYVHCDLAARNILVGELDVVKIADFGLAKILQGGRLLVDRESQFPIKWTAPEAATKKEYTTKSDVWSFGILLYELITHGSNPYPGMSNNEALQAVLNNYRMPKPNDCHELYYQIMYSCWQENPDNRPTFETLYVRFDEFMIQAEPSYRET</sequence>
<evidence type="ECO:0000256" key="10">
    <source>
        <dbReference type="PROSITE-ProRule" id="PRU00192"/>
    </source>
</evidence>
<name>A0A816G361_9BILA</name>
<feature type="domain" description="SH2" evidence="14">
    <location>
        <begin position="166"/>
        <end position="263"/>
    </location>
</feature>
<evidence type="ECO:0000256" key="8">
    <source>
        <dbReference type="ARBA" id="ARBA00051245"/>
    </source>
</evidence>
<dbReference type="Proteomes" id="UP000663834">
    <property type="component" value="Unassembled WGS sequence"/>
</dbReference>
<evidence type="ECO:0000256" key="5">
    <source>
        <dbReference type="ARBA" id="ARBA00022777"/>
    </source>
</evidence>
<dbReference type="PRINTS" id="PR00452">
    <property type="entry name" value="SH3DOMAIN"/>
</dbReference>
<dbReference type="PROSITE" id="PS50001">
    <property type="entry name" value="SH2"/>
    <property type="match status" value="1"/>
</dbReference>
<comment type="similarity">
    <text evidence="12">Belongs to the protein kinase superfamily. Tyr protein kinase family.</text>
</comment>
<dbReference type="FunFam" id="1.10.510.10:FF:000399">
    <property type="entry name" value="Tyrosine-protein kinase"/>
    <property type="match status" value="1"/>
</dbReference>
<dbReference type="InterPro" id="IPR036860">
    <property type="entry name" value="SH2_dom_sf"/>
</dbReference>
<dbReference type="OrthoDB" id="4062651at2759"/>
<evidence type="ECO:0000313" key="21">
    <source>
        <dbReference type="Proteomes" id="UP000663834"/>
    </source>
</evidence>
<evidence type="ECO:0000313" key="18">
    <source>
        <dbReference type="EMBL" id="CAF1668640.1"/>
    </source>
</evidence>
<evidence type="ECO:0000259" key="16">
    <source>
        <dbReference type="PROSITE" id="PS50011"/>
    </source>
</evidence>
<dbReference type="EMBL" id="CAJNOW010018808">
    <property type="protein sequence ID" value="CAF1668640.1"/>
    <property type="molecule type" value="Genomic_DNA"/>
</dbReference>
<dbReference type="Proteomes" id="UP000663855">
    <property type="component" value="Unassembled WGS sequence"/>
</dbReference>
<dbReference type="InterPro" id="IPR000980">
    <property type="entry name" value="SH2"/>
</dbReference>
<protein>
    <recommendedName>
        <fullName evidence="12">Tyrosine-protein kinase</fullName>
        <ecNumber evidence="12">2.7.10.2</ecNumber>
    </recommendedName>
</protein>
<dbReference type="Proteomes" id="UP000681720">
    <property type="component" value="Unassembled WGS sequence"/>
</dbReference>
<evidence type="ECO:0000256" key="6">
    <source>
        <dbReference type="ARBA" id="ARBA00022840"/>
    </source>
</evidence>
<evidence type="ECO:0000256" key="9">
    <source>
        <dbReference type="PROSITE-ProRule" id="PRU00191"/>
    </source>
</evidence>
<evidence type="ECO:0000313" key="20">
    <source>
        <dbReference type="EMBL" id="CAF3903886.1"/>
    </source>
</evidence>
<dbReference type="GO" id="GO:0005524">
    <property type="term" value="F:ATP binding"/>
    <property type="evidence" value="ECO:0007669"/>
    <property type="project" value="UniProtKB-UniRule"/>
</dbReference>
<dbReference type="PROSITE" id="PS00109">
    <property type="entry name" value="PROTEIN_KINASE_TYR"/>
    <property type="match status" value="1"/>
</dbReference>
<keyword evidence="3 12" id="KW-0808">Transferase</keyword>
<dbReference type="InterPro" id="IPR008266">
    <property type="entry name" value="Tyr_kinase_AS"/>
</dbReference>
<dbReference type="PRINTS" id="PR00401">
    <property type="entry name" value="SH2DOMAIN"/>
</dbReference>
<dbReference type="PANTHER" id="PTHR24418">
    <property type="entry name" value="TYROSINE-PROTEIN KINASE"/>
    <property type="match status" value="1"/>
</dbReference>
<dbReference type="AlphaFoldDB" id="A0A816G361"/>
<dbReference type="SUPFAM" id="SSF55550">
    <property type="entry name" value="SH2 domain"/>
    <property type="match status" value="1"/>
</dbReference>
<dbReference type="Gene3D" id="2.30.30.40">
    <property type="entry name" value="SH3 Domains"/>
    <property type="match status" value="1"/>
</dbReference>
<dbReference type="InterPro" id="IPR017441">
    <property type="entry name" value="Protein_kinase_ATP_BS"/>
</dbReference>
<dbReference type="InterPro" id="IPR050198">
    <property type="entry name" value="Non-receptor_tyrosine_kinases"/>
</dbReference>
<dbReference type="InterPro" id="IPR001452">
    <property type="entry name" value="SH3_domain"/>
</dbReference>
<feature type="domain" description="SH3" evidence="15">
    <location>
        <begin position="97"/>
        <end position="160"/>
    </location>
</feature>
<evidence type="ECO:0000256" key="4">
    <source>
        <dbReference type="ARBA" id="ARBA00022741"/>
    </source>
</evidence>
<dbReference type="InterPro" id="IPR000719">
    <property type="entry name" value="Prot_kinase_dom"/>
</dbReference>
<dbReference type="Pfam" id="PF00018">
    <property type="entry name" value="SH3_1"/>
    <property type="match status" value="1"/>
</dbReference>
<dbReference type="SUPFAM" id="SSF50044">
    <property type="entry name" value="SH3-domain"/>
    <property type="match status" value="1"/>
</dbReference>
<evidence type="ECO:0000313" key="19">
    <source>
        <dbReference type="EMBL" id="CAF3885003.1"/>
    </source>
</evidence>
<feature type="region of interest" description="Disordered" evidence="13">
    <location>
        <begin position="1"/>
        <end position="21"/>
    </location>
</feature>
<dbReference type="Gene3D" id="3.30.505.10">
    <property type="entry name" value="SH2 domain"/>
    <property type="match status" value="1"/>
</dbReference>
<dbReference type="SUPFAM" id="SSF56112">
    <property type="entry name" value="Protein kinase-like (PK-like)"/>
    <property type="match status" value="1"/>
</dbReference>
<evidence type="ECO:0000256" key="1">
    <source>
        <dbReference type="ARBA" id="ARBA00022443"/>
    </source>
</evidence>
<dbReference type="GO" id="GO:0004715">
    <property type="term" value="F:non-membrane spanning protein tyrosine kinase activity"/>
    <property type="evidence" value="ECO:0007669"/>
    <property type="project" value="UniProtKB-EC"/>
</dbReference>
<keyword evidence="1 10" id="KW-0728">SH3 domain</keyword>
<keyword evidence="5 12" id="KW-0418">Kinase</keyword>